<evidence type="ECO:0000313" key="2">
    <source>
        <dbReference type="EMBL" id="GES11446.1"/>
    </source>
</evidence>
<dbReference type="RefSeq" id="WP_155356805.1">
    <property type="nucleotide sequence ID" value="NZ_BAAAHL010000049.1"/>
</dbReference>
<dbReference type="AlphaFoldDB" id="A0A5M3WSH3"/>
<comment type="caution">
    <text evidence="2">The sequence shown here is derived from an EMBL/GenBank/DDBJ whole genome shotgun (WGS) entry which is preliminary data.</text>
</comment>
<keyword evidence="3" id="KW-1185">Reference proteome</keyword>
<gene>
    <name evidence="2" type="ORF">Amac_050430</name>
</gene>
<evidence type="ECO:0000256" key="1">
    <source>
        <dbReference type="SAM" id="MobiDB-lite"/>
    </source>
</evidence>
<sequence>MYSAHPQAHGGALRRLEGFEASKGRDPERTLIRQGEHMAQMSIHIDGFFGYRQWFFFDDVWAAAHPDLATSLMRYGVHWDPRCPGGHGYFEDCR</sequence>
<accession>A0A5M3WSH3</accession>
<reference evidence="2 3" key="1">
    <citation type="submission" date="2019-10" db="EMBL/GenBank/DDBJ databases">
        <title>Whole genome shotgun sequence of Acrocarpospora macrocephala NBRC 16266.</title>
        <authorList>
            <person name="Ichikawa N."/>
            <person name="Kimura A."/>
            <person name="Kitahashi Y."/>
            <person name="Komaki H."/>
            <person name="Oguchi A."/>
        </authorList>
    </citation>
    <scope>NUCLEOTIDE SEQUENCE [LARGE SCALE GENOMIC DNA]</scope>
    <source>
        <strain evidence="2 3">NBRC 16266</strain>
    </source>
</reference>
<dbReference type="OrthoDB" id="3665167at2"/>
<evidence type="ECO:0000313" key="3">
    <source>
        <dbReference type="Proteomes" id="UP000331127"/>
    </source>
</evidence>
<name>A0A5M3WSH3_9ACTN</name>
<protein>
    <submittedName>
        <fullName evidence="2">Uncharacterized protein</fullName>
    </submittedName>
</protein>
<feature type="compositionally biased region" description="Basic and acidic residues" evidence="1">
    <location>
        <begin position="14"/>
        <end position="27"/>
    </location>
</feature>
<dbReference type="Proteomes" id="UP000331127">
    <property type="component" value="Unassembled WGS sequence"/>
</dbReference>
<proteinExistence type="predicted"/>
<dbReference type="EMBL" id="BLAE01000029">
    <property type="protein sequence ID" value="GES11446.1"/>
    <property type="molecule type" value="Genomic_DNA"/>
</dbReference>
<organism evidence="2 3">
    <name type="scientific">Acrocarpospora macrocephala</name>
    <dbReference type="NCBI Taxonomy" id="150177"/>
    <lineage>
        <taxon>Bacteria</taxon>
        <taxon>Bacillati</taxon>
        <taxon>Actinomycetota</taxon>
        <taxon>Actinomycetes</taxon>
        <taxon>Streptosporangiales</taxon>
        <taxon>Streptosporangiaceae</taxon>
        <taxon>Acrocarpospora</taxon>
    </lineage>
</organism>
<feature type="region of interest" description="Disordered" evidence="1">
    <location>
        <begin position="1"/>
        <end position="27"/>
    </location>
</feature>